<sequence>MLTNNNRNSTKGEIQELHAYTVDLKTEKVTNDQIILQAKESEGGYTSVGFVQQDLKQPIYPLVAYEVTTKLDARSEEKILETRLFAYHFNNEKAEEIRLPKKIKKGVEIETQNGNVVYFTKRSPEQLQVFAFDISNGELKENHFTMNNQGKETDQADSLFLKNNTLYLVDSLMDEQHQVRVRIFDAKTGEMQYKGVLKTDNGNGLTRDQTLTIDNIYTLTAK</sequence>
<evidence type="ECO:0000313" key="2">
    <source>
        <dbReference type="Proteomes" id="UP001228376"/>
    </source>
</evidence>
<dbReference type="EMBL" id="JAROCA020000003">
    <property type="protein sequence ID" value="MDY0406994.1"/>
    <property type="molecule type" value="Genomic_DNA"/>
</dbReference>
<organism evidence="1 2">
    <name type="scientific">Tigheibacillus jepli</name>
    <dbReference type="NCBI Taxonomy" id="3035914"/>
    <lineage>
        <taxon>Bacteria</taxon>
        <taxon>Bacillati</taxon>
        <taxon>Bacillota</taxon>
        <taxon>Bacilli</taxon>
        <taxon>Bacillales</taxon>
        <taxon>Bacillaceae</taxon>
        <taxon>Tigheibacillus</taxon>
    </lineage>
</organism>
<dbReference type="Proteomes" id="UP001228376">
    <property type="component" value="Unassembled WGS sequence"/>
</dbReference>
<keyword evidence="2" id="KW-1185">Reference proteome</keyword>
<accession>A0ABU5CMH7</accession>
<evidence type="ECO:0000313" key="1">
    <source>
        <dbReference type="EMBL" id="MDY0406994.1"/>
    </source>
</evidence>
<proteinExistence type="predicted"/>
<comment type="caution">
    <text evidence="1">The sequence shown here is derived from an EMBL/GenBank/DDBJ whole genome shotgun (WGS) entry which is preliminary data.</text>
</comment>
<reference evidence="1 2" key="1">
    <citation type="submission" date="2023-10" db="EMBL/GenBank/DDBJ databases">
        <title>179-bfca-hs.</title>
        <authorList>
            <person name="Miliotis G."/>
            <person name="Sengupta P."/>
            <person name="Hameed A."/>
            <person name="Chuvochina M."/>
            <person name="Mcdonagh F."/>
            <person name="Simpson A.C."/>
            <person name="Singh N.K."/>
            <person name="Rekha P.D."/>
            <person name="Raman K."/>
            <person name="Hugenholtz P."/>
            <person name="Venkateswaran K."/>
        </authorList>
    </citation>
    <scope>NUCLEOTIDE SEQUENCE [LARGE SCALE GENOMIC DNA]</scope>
    <source>
        <strain evidence="1 2">179-BFC-A-HS</strain>
    </source>
</reference>
<name>A0ABU5CMH7_9BACI</name>
<dbReference type="RefSeq" id="WP_320385127.1">
    <property type="nucleotide sequence ID" value="NZ_JAROCA020000003.1"/>
</dbReference>
<protein>
    <submittedName>
        <fullName evidence="1">Uncharacterized protein</fullName>
    </submittedName>
</protein>
<gene>
    <name evidence="1" type="ORF">P5G51_018090</name>
</gene>